<accession>I3ILS0</accession>
<sequence length="95" mass="10303">MSENICPSPKYCEVALKLEEIHGDIKSQLSSGTEIMKSLKAQQEAFCDRYEKILEKQDARIAAVEKKVWYASGGVSAITAAVTAFITRVLGGHGG</sequence>
<keyword evidence="2" id="KW-1185">Reference proteome</keyword>
<proteinExistence type="predicted"/>
<evidence type="ECO:0000313" key="2">
    <source>
        <dbReference type="Proteomes" id="UP000002985"/>
    </source>
</evidence>
<protein>
    <submittedName>
        <fullName evidence="1">Uncharacterized protein</fullName>
    </submittedName>
</protein>
<dbReference type="EMBL" id="BAFH01000003">
    <property type="protein sequence ID" value="GAB62665.1"/>
    <property type="molecule type" value="Genomic_DNA"/>
</dbReference>
<dbReference type="STRING" id="247490.KSU1_C1069"/>
<dbReference type="Proteomes" id="UP000002985">
    <property type="component" value="Unassembled WGS sequence"/>
</dbReference>
<name>I3ILS0_9BACT</name>
<gene>
    <name evidence="1" type="ORF">KSU1_C1069</name>
</gene>
<organism evidence="1 2">
    <name type="scientific">Candidatus Jettenia caeni</name>
    <dbReference type="NCBI Taxonomy" id="247490"/>
    <lineage>
        <taxon>Bacteria</taxon>
        <taxon>Pseudomonadati</taxon>
        <taxon>Planctomycetota</taxon>
        <taxon>Candidatus Brocadiia</taxon>
        <taxon>Candidatus Brocadiales</taxon>
        <taxon>Candidatus Brocadiaceae</taxon>
        <taxon>Candidatus Jettenia</taxon>
    </lineage>
</organism>
<comment type="caution">
    <text evidence="1">The sequence shown here is derived from an EMBL/GenBank/DDBJ whole genome shotgun (WGS) entry which is preliminary data.</text>
</comment>
<reference evidence="1 2" key="1">
    <citation type="journal article" date="2012" name="FEBS Lett.">
        <title>Anammox organism KSU-1 expresses a NirK-type copper-containing nitrite reductase instead of a NirS-type with cytochrome cd1.</title>
        <authorList>
            <person name="Hira D."/>
            <person name="Toh H."/>
            <person name="Migita C.T."/>
            <person name="Okubo H."/>
            <person name="Nishiyama T."/>
            <person name="Hattori M."/>
            <person name="Furukawa K."/>
            <person name="Fujii T."/>
        </authorList>
    </citation>
    <scope>NUCLEOTIDE SEQUENCE [LARGE SCALE GENOMIC DNA]</scope>
</reference>
<dbReference type="AlphaFoldDB" id="I3ILS0"/>
<evidence type="ECO:0000313" key="1">
    <source>
        <dbReference type="EMBL" id="GAB62665.1"/>
    </source>
</evidence>